<sequence>MLAVLGVLVVILIIVLIGEIMVTTTMVCMYVVSVHVCIYFKCNFLVYML</sequence>
<protein>
    <submittedName>
        <fullName evidence="1">Uncharacterized protein</fullName>
    </submittedName>
</protein>
<name>A0A183PX25_9TREM</name>
<proteinExistence type="predicted"/>
<evidence type="ECO:0000313" key="1">
    <source>
        <dbReference type="EMBL" id="VDP78348.1"/>
    </source>
</evidence>
<dbReference type="AlphaFoldDB" id="A0A183PX25"/>
<dbReference type="EMBL" id="UZAL01041344">
    <property type="protein sequence ID" value="VDP78348.1"/>
    <property type="molecule type" value="Genomic_DNA"/>
</dbReference>
<organism evidence="1 2">
    <name type="scientific">Schistosoma mattheei</name>
    <dbReference type="NCBI Taxonomy" id="31246"/>
    <lineage>
        <taxon>Eukaryota</taxon>
        <taxon>Metazoa</taxon>
        <taxon>Spiralia</taxon>
        <taxon>Lophotrochozoa</taxon>
        <taxon>Platyhelminthes</taxon>
        <taxon>Trematoda</taxon>
        <taxon>Digenea</taxon>
        <taxon>Strigeidida</taxon>
        <taxon>Schistosomatoidea</taxon>
        <taxon>Schistosomatidae</taxon>
        <taxon>Schistosoma</taxon>
    </lineage>
</organism>
<reference evidence="1 2" key="1">
    <citation type="submission" date="2018-11" db="EMBL/GenBank/DDBJ databases">
        <authorList>
            <consortium name="Pathogen Informatics"/>
        </authorList>
    </citation>
    <scope>NUCLEOTIDE SEQUENCE [LARGE SCALE GENOMIC DNA]</scope>
    <source>
        <strain>Denwood</strain>
        <strain evidence="2">Zambia</strain>
    </source>
</reference>
<gene>
    <name evidence="1" type="ORF">SMTD_LOCUS18911</name>
</gene>
<keyword evidence="2" id="KW-1185">Reference proteome</keyword>
<accession>A0A183PX25</accession>
<evidence type="ECO:0000313" key="2">
    <source>
        <dbReference type="Proteomes" id="UP000269396"/>
    </source>
</evidence>
<dbReference type="Proteomes" id="UP000269396">
    <property type="component" value="Unassembled WGS sequence"/>
</dbReference>